<evidence type="ECO:0000313" key="20">
    <source>
        <dbReference type="EMBL" id="RWS02693.1"/>
    </source>
</evidence>
<comment type="caution">
    <text evidence="20">The sequence shown here is derived from an EMBL/GenBank/DDBJ whole genome shotgun (WGS) entry which is preliminary data.</text>
</comment>
<evidence type="ECO:0000256" key="6">
    <source>
        <dbReference type="ARBA" id="ARBA00022679"/>
    </source>
</evidence>
<protein>
    <recommendedName>
        <fullName evidence="5 19">Galactosylgalactosylxylosylprotein 3-beta-glucuronosyltransferase</fullName>
        <ecNumber evidence="5 19">2.4.1.135</ecNumber>
    </recommendedName>
</protein>
<dbReference type="Gene3D" id="3.90.550.10">
    <property type="entry name" value="Spore Coat Polysaccharide Biosynthesis Protein SpsA, Chain A"/>
    <property type="match status" value="1"/>
</dbReference>
<evidence type="ECO:0000256" key="15">
    <source>
        <dbReference type="ARBA" id="ARBA00047979"/>
    </source>
</evidence>
<dbReference type="EC" id="2.4.1.135" evidence="5 19"/>
<evidence type="ECO:0000256" key="11">
    <source>
        <dbReference type="ARBA" id="ARBA00023034"/>
    </source>
</evidence>
<evidence type="ECO:0000256" key="17">
    <source>
        <dbReference type="PIRSR" id="PIRSR605027-3"/>
    </source>
</evidence>
<evidence type="ECO:0000256" key="14">
    <source>
        <dbReference type="ARBA" id="ARBA00023211"/>
    </source>
</evidence>
<gene>
    <name evidence="20" type="ORF">B4U79_04394</name>
</gene>
<comment type="cofactor">
    <cofactor evidence="1 17 19">
        <name>Mn(2+)</name>
        <dbReference type="ChEBI" id="CHEBI:29035"/>
    </cofactor>
</comment>
<keyword evidence="21" id="KW-1185">Reference proteome</keyword>
<dbReference type="GO" id="GO:0005975">
    <property type="term" value="P:carbohydrate metabolic process"/>
    <property type="evidence" value="ECO:0007669"/>
    <property type="project" value="TreeGrafter"/>
</dbReference>
<dbReference type="PANTHER" id="PTHR10896">
    <property type="entry name" value="GALACTOSYLGALACTOSYLXYLOSYLPROTEIN 3-BETA-GLUCURONOSYLTRANSFERASE BETA-1,3-GLUCURONYLTRANSFERASE"/>
    <property type="match status" value="1"/>
</dbReference>
<dbReference type="EMBL" id="NCKU01007358">
    <property type="protein sequence ID" value="RWS02693.1"/>
    <property type="molecule type" value="Genomic_DNA"/>
</dbReference>
<dbReference type="PANTHER" id="PTHR10896:SF50">
    <property type="entry name" value="GALACTOSYLGALACTOSYLXYLOSYLPROTEIN 3-BETA-GLUCURONOSYLTRANSFERASE P"/>
    <property type="match status" value="1"/>
</dbReference>
<dbReference type="CDD" id="cd00218">
    <property type="entry name" value="GlcAT-I"/>
    <property type="match status" value="1"/>
</dbReference>
<evidence type="ECO:0000256" key="5">
    <source>
        <dbReference type="ARBA" id="ARBA00012641"/>
    </source>
</evidence>
<evidence type="ECO:0000256" key="8">
    <source>
        <dbReference type="ARBA" id="ARBA00022723"/>
    </source>
</evidence>
<evidence type="ECO:0000256" key="16">
    <source>
        <dbReference type="PIRSR" id="PIRSR605027-1"/>
    </source>
</evidence>
<dbReference type="GO" id="GO:0000139">
    <property type="term" value="C:Golgi membrane"/>
    <property type="evidence" value="ECO:0007669"/>
    <property type="project" value="UniProtKB-SubCell"/>
</dbReference>
<dbReference type="OrthoDB" id="675023at2759"/>
<dbReference type="InterPro" id="IPR005027">
    <property type="entry name" value="Glyco_trans_43"/>
</dbReference>
<dbReference type="UniPathway" id="UPA00378"/>
<evidence type="ECO:0000256" key="13">
    <source>
        <dbReference type="ARBA" id="ARBA00023180"/>
    </source>
</evidence>
<reference evidence="20 21" key="1">
    <citation type="journal article" date="2018" name="Gigascience">
        <title>Genomes of trombidid mites reveal novel predicted allergens and laterally-transferred genes associated with secondary metabolism.</title>
        <authorList>
            <person name="Dong X."/>
            <person name="Chaisiri K."/>
            <person name="Xia D."/>
            <person name="Armstrong S.D."/>
            <person name="Fang Y."/>
            <person name="Donnelly M.J."/>
            <person name="Kadowaki T."/>
            <person name="McGarry J.W."/>
            <person name="Darby A.C."/>
            <person name="Makepeace B.L."/>
        </authorList>
    </citation>
    <scope>NUCLEOTIDE SEQUENCE [LARGE SCALE GENOMIC DNA]</scope>
    <source>
        <strain evidence="20">UoL-WK</strain>
    </source>
</reference>
<keyword evidence="7 19" id="KW-0812">Transmembrane</keyword>
<comment type="subcellular location">
    <subcellularLocation>
        <location evidence="2 19">Golgi apparatus membrane</location>
        <topology evidence="2 19">Single-pass type II membrane protein</topology>
    </subcellularLocation>
</comment>
<feature type="transmembrane region" description="Helical" evidence="19">
    <location>
        <begin position="12"/>
        <end position="33"/>
    </location>
</feature>
<comment type="pathway">
    <text evidence="3 19">Protein modification; protein glycosylation.</text>
</comment>
<proteinExistence type="inferred from homology"/>
<evidence type="ECO:0000256" key="4">
    <source>
        <dbReference type="ARBA" id="ARBA00007706"/>
    </source>
</evidence>
<evidence type="ECO:0000256" key="3">
    <source>
        <dbReference type="ARBA" id="ARBA00004922"/>
    </source>
</evidence>
<evidence type="ECO:0000256" key="10">
    <source>
        <dbReference type="ARBA" id="ARBA00022989"/>
    </source>
</evidence>
<dbReference type="Pfam" id="PF03360">
    <property type="entry name" value="Glyco_transf_43"/>
    <property type="match status" value="1"/>
</dbReference>
<feature type="non-terminal residue" evidence="20">
    <location>
        <position position="1"/>
    </location>
</feature>
<evidence type="ECO:0000256" key="18">
    <source>
        <dbReference type="PIRSR" id="PIRSR605027-6"/>
    </source>
</evidence>
<keyword evidence="8 17" id="KW-0479">Metal-binding</keyword>
<evidence type="ECO:0000256" key="12">
    <source>
        <dbReference type="ARBA" id="ARBA00023136"/>
    </source>
</evidence>
<accession>A0A443QI46</accession>
<name>A0A443QI46_9ACAR</name>
<evidence type="ECO:0000256" key="2">
    <source>
        <dbReference type="ARBA" id="ARBA00004323"/>
    </source>
</evidence>
<keyword evidence="13 18" id="KW-0325">Glycoprotein</keyword>
<comment type="catalytic activity">
    <reaction evidence="15 19">
        <text>3-O-(beta-D-galactosyl-(1-&gt;3)-beta-D-galactosyl-(1-&gt;4)-beta-D-xylosyl)-L-seryl-[protein] + UDP-alpha-D-glucuronate = 3-O-(beta-D-GlcA-(1-&gt;3)-beta-D-Gal-(1-&gt;3)-beta-D-Gal-(1-&gt;4)-beta-D-Xyl)-L-seryl-[protein] + UDP + H(+)</text>
        <dbReference type="Rhea" id="RHEA:24168"/>
        <dbReference type="Rhea" id="RHEA-COMP:12571"/>
        <dbReference type="Rhea" id="RHEA-COMP:12573"/>
        <dbReference type="ChEBI" id="CHEBI:15378"/>
        <dbReference type="ChEBI" id="CHEBI:58052"/>
        <dbReference type="ChEBI" id="CHEBI:58223"/>
        <dbReference type="ChEBI" id="CHEBI:132090"/>
        <dbReference type="ChEBI" id="CHEBI:132093"/>
        <dbReference type="EC" id="2.4.1.135"/>
    </reaction>
</comment>
<keyword evidence="12 19" id="KW-0472">Membrane</keyword>
<evidence type="ECO:0000256" key="19">
    <source>
        <dbReference type="RuleBase" id="RU363127"/>
    </source>
</evidence>
<dbReference type="AlphaFoldDB" id="A0A443QI46"/>
<evidence type="ECO:0000256" key="9">
    <source>
        <dbReference type="ARBA" id="ARBA00022968"/>
    </source>
</evidence>
<keyword evidence="9 19" id="KW-0735">Signal-anchor</keyword>
<keyword evidence="14 17" id="KW-0464">Manganese</keyword>
<dbReference type="FunFam" id="3.90.550.10:FF:000044">
    <property type="entry name" value="Galactosylgalactosylxylosylprotein 3-beta-glucuronosyltransferase"/>
    <property type="match status" value="1"/>
</dbReference>
<dbReference type="Proteomes" id="UP000285301">
    <property type="component" value="Unassembled WGS sequence"/>
</dbReference>
<organism evidence="20 21">
    <name type="scientific">Dinothrombium tinctorium</name>
    <dbReference type="NCBI Taxonomy" id="1965070"/>
    <lineage>
        <taxon>Eukaryota</taxon>
        <taxon>Metazoa</taxon>
        <taxon>Ecdysozoa</taxon>
        <taxon>Arthropoda</taxon>
        <taxon>Chelicerata</taxon>
        <taxon>Arachnida</taxon>
        <taxon>Acari</taxon>
        <taxon>Acariformes</taxon>
        <taxon>Trombidiformes</taxon>
        <taxon>Prostigmata</taxon>
        <taxon>Anystina</taxon>
        <taxon>Parasitengona</taxon>
        <taxon>Trombidioidea</taxon>
        <taxon>Trombidiidae</taxon>
        <taxon>Dinothrombium</taxon>
    </lineage>
</organism>
<dbReference type="SUPFAM" id="SSF53448">
    <property type="entry name" value="Nucleotide-diphospho-sugar transferases"/>
    <property type="match status" value="1"/>
</dbReference>
<feature type="binding site" evidence="17">
    <location>
        <position position="220"/>
    </location>
    <ligand>
        <name>Mn(2+)</name>
        <dbReference type="ChEBI" id="CHEBI:29035"/>
    </ligand>
</feature>
<dbReference type="GO" id="GO:0046872">
    <property type="term" value="F:metal ion binding"/>
    <property type="evidence" value="ECO:0007669"/>
    <property type="project" value="UniProtKB-KW"/>
</dbReference>
<evidence type="ECO:0000256" key="1">
    <source>
        <dbReference type="ARBA" id="ARBA00001936"/>
    </source>
</evidence>
<dbReference type="GO" id="GO:0050650">
    <property type="term" value="P:chondroitin sulfate proteoglycan biosynthetic process"/>
    <property type="evidence" value="ECO:0007669"/>
    <property type="project" value="TreeGrafter"/>
</dbReference>
<comment type="similarity">
    <text evidence="4 19">Belongs to the glycosyltransferase 43 family.</text>
</comment>
<feature type="active site" description="Proton donor/acceptor" evidence="16">
    <location>
        <position position="304"/>
    </location>
</feature>
<evidence type="ECO:0000256" key="7">
    <source>
        <dbReference type="ARBA" id="ARBA00022692"/>
    </source>
</evidence>
<evidence type="ECO:0000313" key="21">
    <source>
        <dbReference type="Proteomes" id="UP000285301"/>
    </source>
</evidence>
<keyword evidence="6 19" id="KW-0808">Transferase</keyword>
<dbReference type="STRING" id="1965070.A0A443QI46"/>
<feature type="glycosylation site" description="N-linked (GlcNAc...) asparagine" evidence="18">
    <location>
        <position position="324"/>
    </location>
</feature>
<keyword evidence="11 19" id="KW-0333">Golgi apparatus</keyword>
<dbReference type="GO" id="GO:0015018">
    <property type="term" value="F:galactosylgalactosylxylosylprotein 3-beta-glucuronosyltransferase activity"/>
    <property type="evidence" value="ECO:0007669"/>
    <property type="project" value="UniProtKB-UniRule"/>
</dbReference>
<dbReference type="InterPro" id="IPR029044">
    <property type="entry name" value="Nucleotide-diphossugar_trans"/>
</dbReference>
<keyword evidence="10 19" id="KW-1133">Transmembrane helix</keyword>
<sequence>ARIEPQVGMRRFTTSVMTVLFLLVPCLLFLVIVKTSDKNGNSEIAALISSRSSVNEIAQLLSPTCRCNYGANNNYANQVSDSSANPATVEIETDENSLNEVDQVSDVKSIDSRAVVYVITPTYARATQMADLTRLAQTLMLVKNVFWIVSEDSNKINAQISELLNRTGIPSVHLLGPRPVTHRDKRSGRGVSNRLRALKWIRENLTDGSKEGVIYFADDDNTYDIRIFEEMRDTKKVSVWPVGLIAKIGVSTPILDRFGKVTGFHDPYIHRRKFAVDMAGFATNLQLFLSKPKATMPYKVGYEEDYFIKSLGLSLSDLEPKADNCTQVYVWHTKTEKSVFPSFSNIGKQKDINDTNVAILYKNVLKGINLN</sequence>